<dbReference type="EMBL" id="LLXH01002318">
    <property type="protein sequence ID" value="PKC56026.1"/>
    <property type="molecule type" value="Genomic_DNA"/>
</dbReference>
<evidence type="ECO:0000313" key="2">
    <source>
        <dbReference type="Proteomes" id="UP000232688"/>
    </source>
</evidence>
<name>A0A2N0QY90_9GLOM</name>
<dbReference type="AlphaFoldDB" id="A0A2N0QY90"/>
<dbReference type="Proteomes" id="UP000232688">
    <property type="component" value="Unassembled WGS sequence"/>
</dbReference>
<evidence type="ECO:0000313" key="1">
    <source>
        <dbReference type="EMBL" id="PKC56026.1"/>
    </source>
</evidence>
<protein>
    <submittedName>
        <fullName evidence="1">Uncharacterized protein</fullName>
    </submittedName>
</protein>
<reference evidence="1 2" key="1">
    <citation type="submission" date="2017-10" db="EMBL/GenBank/DDBJ databases">
        <title>Extensive intraspecific genome diversity in a model arbuscular mycorrhizal fungus.</title>
        <authorList>
            <person name="Chen E.C.H."/>
            <person name="Morin E."/>
            <person name="Baudet D."/>
            <person name="Noel J."/>
            <person name="Ndikumana S."/>
            <person name="Charron P."/>
            <person name="St-Onge C."/>
            <person name="Giorgi J."/>
            <person name="Grigoriev I.V."/>
            <person name="Roux C."/>
            <person name="Martin F.M."/>
            <person name="Corradi N."/>
        </authorList>
    </citation>
    <scope>NUCLEOTIDE SEQUENCE [LARGE SCALE GENOMIC DNA]</scope>
    <source>
        <strain evidence="1 2">A1</strain>
    </source>
</reference>
<organism evidence="1 2">
    <name type="scientific">Rhizophagus irregularis</name>
    <dbReference type="NCBI Taxonomy" id="588596"/>
    <lineage>
        <taxon>Eukaryota</taxon>
        <taxon>Fungi</taxon>
        <taxon>Fungi incertae sedis</taxon>
        <taxon>Mucoromycota</taxon>
        <taxon>Glomeromycotina</taxon>
        <taxon>Glomeromycetes</taxon>
        <taxon>Glomerales</taxon>
        <taxon>Glomeraceae</taxon>
        <taxon>Rhizophagus</taxon>
    </lineage>
</organism>
<proteinExistence type="predicted"/>
<dbReference type="VEuPathDB" id="FungiDB:RhiirA1_542275"/>
<accession>A0A2N0QY90</accession>
<comment type="caution">
    <text evidence="1">The sequence shown here is derived from an EMBL/GenBank/DDBJ whole genome shotgun (WGS) entry which is preliminary data.</text>
</comment>
<sequence>MLLLYFAKFQQLLYVSQGELSQLIQNFNKMSTEEINTTSLSNESQKDLNVFFVYFWEHEWNNGDLRLRTRQVHEKISALDFGTGSYISDFGILQGSAFMRWIFGRGLASWNGISLWQVSASMEGNFENCLLELNQLEQCSKPLTTSKNIE</sequence>
<gene>
    <name evidence="1" type="ORF">RhiirA1_542275</name>
</gene>
<reference evidence="1 2" key="2">
    <citation type="submission" date="2017-10" db="EMBL/GenBank/DDBJ databases">
        <title>Genome analyses suggest a sexual origin of heterokaryosis in a supposedly ancient asexual fungus.</title>
        <authorList>
            <person name="Corradi N."/>
            <person name="Sedzielewska K."/>
            <person name="Noel J."/>
            <person name="Charron P."/>
            <person name="Farinelli L."/>
            <person name="Marton T."/>
            <person name="Kruger M."/>
            <person name="Pelin A."/>
            <person name="Brachmann A."/>
            <person name="Corradi N."/>
        </authorList>
    </citation>
    <scope>NUCLEOTIDE SEQUENCE [LARGE SCALE GENOMIC DNA]</scope>
    <source>
        <strain evidence="1 2">A1</strain>
    </source>
</reference>